<dbReference type="EMBL" id="FZNS01000010">
    <property type="protein sequence ID" value="SNR87191.1"/>
    <property type="molecule type" value="Genomic_DNA"/>
</dbReference>
<proteinExistence type="predicted"/>
<gene>
    <name evidence="1" type="ORF">SAMN06269173_1103</name>
</gene>
<dbReference type="RefSeq" id="WP_089333685.1">
    <property type="nucleotide sequence ID" value="NZ_FZNS01000010.1"/>
</dbReference>
<evidence type="ECO:0000313" key="2">
    <source>
        <dbReference type="Proteomes" id="UP000198310"/>
    </source>
</evidence>
<accession>A0A238ZW26</accession>
<dbReference type="Proteomes" id="UP000198310">
    <property type="component" value="Unassembled WGS sequence"/>
</dbReference>
<reference evidence="2" key="1">
    <citation type="submission" date="2017-06" db="EMBL/GenBank/DDBJ databases">
        <authorList>
            <person name="Varghese N."/>
            <person name="Submissions S."/>
        </authorList>
    </citation>
    <scope>NUCLEOTIDE SEQUENCE [LARGE SCALE GENOMIC DNA]</scope>
    <source>
        <strain evidence="2">DSM 28041</strain>
    </source>
</reference>
<organism evidence="1 2">
    <name type="scientific">Hymenobacter mucosus</name>
    <dbReference type="NCBI Taxonomy" id="1411120"/>
    <lineage>
        <taxon>Bacteria</taxon>
        <taxon>Pseudomonadati</taxon>
        <taxon>Bacteroidota</taxon>
        <taxon>Cytophagia</taxon>
        <taxon>Cytophagales</taxon>
        <taxon>Hymenobacteraceae</taxon>
        <taxon>Hymenobacter</taxon>
    </lineage>
</organism>
<sequence length="167" mass="18633">MPTICPYTGPVSASISVQVHDTLWRVATVPAFADAQVLEARLRDCTDPATAVALTHLSGFQADCYLSAVLNVGWQEANYVYADGAWFYCPSINPSERVALDAPVVPKSRATEKQLQFLNRITMSHHFDRERECLRDAGESGSEQDCSLLLDWCKTQIERRKLAEKGR</sequence>
<protein>
    <submittedName>
        <fullName evidence="1">Uncharacterized protein</fullName>
    </submittedName>
</protein>
<name>A0A238ZW26_9BACT</name>
<keyword evidence="2" id="KW-1185">Reference proteome</keyword>
<evidence type="ECO:0000313" key="1">
    <source>
        <dbReference type="EMBL" id="SNR87191.1"/>
    </source>
</evidence>
<dbReference type="AlphaFoldDB" id="A0A238ZW26"/>